<dbReference type="Proteomes" id="UP000589620">
    <property type="component" value="Unassembled WGS sequence"/>
</dbReference>
<name>A0A852T0U0_9MICO</name>
<accession>A0A852T0U0</accession>
<sequence>MLVIPLLVMTLFVFALVDIILRPSDQVRHLPKLAWVFIVILLPLIGSVLWFAIGREYGPSSARPRTLRMPAVRTEPAAASTRDDSAPSSTEAQLAALEREIAEAERDQRIKRLEEELRRRTDAGGTA</sequence>
<keyword evidence="2" id="KW-1003">Cell membrane</keyword>
<evidence type="ECO:0000256" key="7">
    <source>
        <dbReference type="SAM" id="Phobius"/>
    </source>
</evidence>
<evidence type="ECO:0000256" key="2">
    <source>
        <dbReference type="ARBA" id="ARBA00022475"/>
    </source>
</evidence>
<dbReference type="RefSeq" id="WP_089908967.1">
    <property type="nucleotide sequence ID" value="NZ_BAAAPX010000001.1"/>
</dbReference>
<proteinExistence type="predicted"/>
<dbReference type="GO" id="GO:0005886">
    <property type="term" value="C:plasma membrane"/>
    <property type="evidence" value="ECO:0007669"/>
    <property type="project" value="UniProtKB-SubCell"/>
</dbReference>
<keyword evidence="10" id="KW-1185">Reference proteome</keyword>
<keyword evidence="5 7" id="KW-0472">Membrane</keyword>
<dbReference type="EMBL" id="JACCBJ010000001">
    <property type="protein sequence ID" value="NYD74260.1"/>
    <property type="molecule type" value="Genomic_DNA"/>
</dbReference>
<evidence type="ECO:0000313" key="10">
    <source>
        <dbReference type="Proteomes" id="UP000589620"/>
    </source>
</evidence>
<feature type="domain" description="Cardiolipin synthase N-terminal" evidence="8">
    <location>
        <begin position="11"/>
        <end position="55"/>
    </location>
</feature>
<keyword evidence="3 7" id="KW-0812">Transmembrane</keyword>
<comment type="caution">
    <text evidence="9">The sequence shown here is derived from an EMBL/GenBank/DDBJ whole genome shotgun (WGS) entry which is preliminary data.</text>
</comment>
<protein>
    <submittedName>
        <fullName evidence="9">Cytochrome c-type biogenesis protein CcmH/NrfG</fullName>
    </submittedName>
</protein>
<dbReference type="InterPro" id="IPR027379">
    <property type="entry name" value="CLS_N"/>
</dbReference>
<evidence type="ECO:0000313" key="9">
    <source>
        <dbReference type="EMBL" id="NYD74260.1"/>
    </source>
</evidence>
<reference evidence="9 10" key="1">
    <citation type="submission" date="2020-07" db="EMBL/GenBank/DDBJ databases">
        <title>Sequencing the genomes of 1000 actinobacteria strains.</title>
        <authorList>
            <person name="Klenk H.-P."/>
        </authorList>
    </citation>
    <scope>NUCLEOTIDE SEQUENCE [LARGE SCALE GENOMIC DNA]</scope>
    <source>
        <strain evidence="9 10">DSM 23871</strain>
    </source>
</reference>
<evidence type="ECO:0000256" key="3">
    <source>
        <dbReference type="ARBA" id="ARBA00022692"/>
    </source>
</evidence>
<evidence type="ECO:0000256" key="1">
    <source>
        <dbReference type="ARBA" id="ARBA00004651"/>
    </source>
</evidence>
<evidence type="ECO:0000256" key="5">
    <source>
        <dbReference type="ARBA" id="ARBA00023136"/>
    </source>
</evidence>
<keyword evidence="4 7" id="KW-1133">Transmembrane helix</keyword>
<comment type="subcellular location">
    <subcellularLocation>
        <location evidence="1">Cell membrane</location>
        <topology evidence="1">Multi-pass membrane protein</topology>
    </subcellularLocation>
</comment>
<organism evidence="9 10">
    <name type="scientific">Leifsonia soli</name>
    <dbReference type="NCBI Taxonomy" id="582665"/>
    <lineage>
        <taxon>Bacteria</taxon>
        <taxon>Bacillati</taxon>
        <taxon>Actinomycetota</taxon>
        <taxon>Actinomycetes</taxon>
        <taxon>Micrococcales</taxon>
        <taxon>Microbacteriaceae</taxon>
        <taxon>Leifsonia</taxon>
    </lineage>
</organism>
<feature type="region of interest" description="Disordered" evidence="6">
    <location>
        <begin position="58"/>
        <end position="91"/>
    </location>
</feature>
<gene>
    <name evidence="9" type="ORF">BJ963_001779</name>
</gene>
<evidence type="ECO:0000256" key="6">
    <source>
        <dbReference type="SAM" id="MobiDB-lite"/>
    </source>
</evidence>
<dbReference type="Pfam" id="PF13396">
    <property type="entry name" value="PLDc_N"/>
    <property type="match status" value="1"/>
</dbReference>
<evidence type="ECO:0000259" key="8">
    <source>
        <dbReference type="Pfam" id="PF13396"/>
    </source>
</evidence>
<evidence type="ECO:0000256" key="4">
    <source>
        <dbReference type="ARBA" id="ARBA00022989"/>
    </source>
</evidence>
<feature type="transmembrane region" description="Helical" evidence="7">
    <location>
        <begin position="33"/>
        <end position="53"/>
    </location>
</feature>
<dbReference type="AlphaFoldDB" id="A0A852T0U0"/>